<feature type="transmembrane region" description="Helical" evidence="6">
    <location>
        <begin position="358"/>
        <end position="377"/>
    </location>
</feature>
<keyword evidence="4 6" id="KW-0472">Membrane</keyword>
<dbReference type="InterPro" id="IPR020846">
    <property type="entry name" value="MFS_dom"/>
</dbReference>
<dbReference type="GO" id="GO:0022857">
    <property type="term" value="F:transmembrane transporter activity"/>
    <property type="evidence" value="ECO:0007669"/>
    <property type="project" value="InterPro"/>
</dbReference>
<dbReference type="PANTHER" id="PTHR23502">
    <property type="entry name" value="MAJOR FACILITATOR SUPERFAMILY"/>
    <property type="match status" value="1"/>
</dbReference>
<dbReference type="PANTHER" id="PTHR23502:SF153">
    <property type="entry name" value="MULTIDRUG TRANSPORTER, PUTATIVE (AFU_ORTHOLOGUE AFUA_7G00230)-RELATED"/>
    <property type="match status" value="1"/>
</dbReference>
<evidence type="ECO:0000256" key="6">
    <source>
        <dbReference type="SAM" id="Phobius"/>
    </source>
</evidence>
<evidence type="ECO:0000256" key="2">
    <source>
        <dbReference type="ARBA" id="ARBA00022692"/>
    </source>
</evidence>
<evidence type="ECO:0000259" key="7">
    <source>
        <dbReference type="PROSITE" id="PS50850"/>
    </source>
</evidence>
<gene>
    <name evidence="8" type="ORF">BDP81DRAFT_324218</name>
</gene>
<dbReference type="PROSITE" id="PS50850">
    <property type="entry name" value="MFS"/>
    <property type="match status" value="1"/>
</dbReference>
<dbReference type="Gene3D" id="1.20.1250.20">
    <property type="entry name" value="MFS general substrate transporter like domains"/>
    <property type="match status" value="1"/>
</dbReference>
<comment type="caution">
    <text evidence="8">The sequence shown here is derived from an EMBL/GenBank/DDBJ whole genome shotgun (WGS) entry which is preliminary data.</text>
</comment>
<dbReference type="RefSeq" id="XP_060443306.1">
    <property type="nucleotide sequence ID" value="XM_060584864.1"/>
</dbReference>
<comment type="subcellular location">
    <subcellularLocation>
        <location evidence="1">Membrane</location>
        <topology evidence="1">Multi-pass membrane protein</topology>
    </subcellularLocation>
</comment>
<feature type="transmembrane region" description="Helical" evidence="6">
    <location>
        <begin position="319"/>
        <end position="338"/>
    </location>
</feature>
<organism evidence="8 9">
    <name type="scientific">Colletotrichum phormii</name>
    <dbReference type="NCBI Taxonomy" id="359342"/>
    <lineage>
        <taxon>Eukaryota</taxon>
        <taxon>Fungi</taxon>
        <taxon>Dikarya</taxon>
        <taxon>Ascomycota</taxon>
        <taxon>Pezizomycotina</taxon>
        <taxon>Sordariomycetes</taxon>
        <taxon>Hypocreomycetidae</taxon>
        <taxon>Glomerellales</taxon>
        <taxon>Glomerellaceae</taxon>
        <taxon>Colletotrichum</taxon>
        <taxon>Colletotrichum acutatum species complex</taxon>
    </lineage>
</organism>
<dbReference type="FunFam" id="1.20.1250.20:FF:000011">
    <property type="entry name" value="MFS multidrug transporter, putative"/>
    <property type="match status" value="1"/>
</dbReference>
<feature type="transmembrane region" description="Helical" evidence="6">
    <location>
        <begin position="383"/>
        <end position="406"/>
    </location>
</feature>
<dbReference type="GO" id="GO:0016020">
    <property type="term" value="C:membrane"/>
    <property type="evidence" value="ECO:0007669"/>
    <property type="project" value="UniProtKB-SubCell"/>
</dbReference>
<dbReference type="Pfam" id="PF07690">
    <property type="entry name" value="MFS_1"/>
    <property type="match status" value="1"/>
</dbReference>
<evidence type="ECO:0000256" key="1">
    <source>
        <dbReference type="ARBA" id="ARBA00004141"/>
    </source>
</evidence>
<evidence type="ECO:0000256" key="5">
    <source>
        <dbReference type="ARBA" id="ARBA00023180"/>
    </source>
</evidence>
<feature type="transmembrane region" description="Helical" evidence="6">
    <location>
        <begin position="205"/>
        <end position="225"/>
    </location>
</feature>
<dbReference type="GeneID" id="85469726"/>
<feature type="transmembrane region" description="Helical" evidence="6">
    <location>
        <begin position="450"/>
        <end position="471"/>
    </location>
</feature>
<dbReference type="AlphaFoldDB" id="A0AAI9ZMJ4"/>
<dbReference type="Proteomes" id="UP001243989">
    <property type="component" value="Unassembled WGS sequence"/>
</dbReference>
<feature type="transmembrane region" description="Helical" evidence="6">
    <location>
        <begin position="114"/>
        <end position="135"/>
    </location>
</feature>
<evidence type="ECO:0000256" key="3">
    <source>
        <dbReference type="ARBA" id="ARBA00022989"/>
    </source>
</evidence>
<keyword evidence="2 6" id="KW-0812">Transmembrane</keyword>
<feature type="transmembrane region" description="Helical" evidence="6">
    <location>
        <begin position="274"/>
        <end position="299"/>
    </location>
</feature>
<feature type="transmembrane region" description="Helical" evidence="6">
    <location>
        <begin position="88"/>
        <end position="107"/>
    </location>
</feature>
<dbReference type="EMBL" id="JAHMHQ010000014">
    <property type="protein sequence ID" value="KAK1634699.1"/>
    <property type="molecule type" value="Genomic_DNA"/>
</dbReference>
<accession>A0AAI9ZMJ4</accession>
<dbReference type="CDD" id="cd17323">
    <property type="entry name" value="MFS_Tpo1_MDR_like"/>
    <property type="match status" value="1"/>
</dbReference>
<feature type="transmembrane region" description="Helical" evidence="6">
    <location>
        <begin position="141"/>
        <end position="162"/>
    </location>
</feature>
<sequence>MAKSDTAPATFAIDEDGAEGASIPFIVDWEGENDVEKPTNWSVSKKWANVLLISTLTLISPFGSSMFAPSTSETMKEFHSTNVDLKSFSVSIFVLGYAFGPLIHGPLSELYGRLILYHVNSLLFILANVACALSVSLPMLIVFRLITSLVGSCPLAIGPASVSDLFVQEERGKGLAVWNLPVLLGPAMGPLVGRSYLSAATGWRWNFWFLAIAMGAIYIPTLLLLRETHLPTLLEWKARRLRKKYGNPEISSILASKKSPRATFLNAIVRPTRLLVYSPIVLTLSICAAVNYGFVYIIFTTMTSTFMSRYGLSHGDVGLTYLGFGIGNIVGNVTLGALSDKLVKAMARKGEMKPEYRLPPLIPGSLLVPVGLFLYSWTLQYNVHFMVPLAGTLLVGVGTILIFMSINSYLVDAFTEHAASAVAASTVLRSLGGGLLPLCGGKLYEAVGDGWGNSILGFIGVTFIPAVWLLYRFGERLRLSSRV</sequence>
<dbReference type="InterPro" id="IPR036259">
    <property type="entry name" value="MFS_trans_sf"/>
</dbReference>
<keyword evidence="9" id="KW-1185">Reference proteome</keyword>
<feature type="transmembrane region" description="Helical" evidence="6">
    <location>
        <begin position="418"/>
        <end position="438"/>
    </location>
</feature>
<feature type="transmembrane region" description="Helical" evidence="6">
    <location>
        <begin position="174"/>
        <end position="193"/>
    </location>
</feature>
<feature type="domain" description="Major facilitator superfamily (MFS) profile" evidence="7">
    <location>
        <begin position="49"/>
        <end position="478"/>
    </location>
</feature>
<dbReference type="SUPFAM" id="SSF103473">
    <property type="entry name" value="MFS general substrate transporter"/>
    <property type="match status" value="1"/>
</dbReference>
<evidence type="ECO:0000256" key="4">
    <source>
        <dbReference type="ARBA" id="ARBA00023136"/>
    </source>
</evidence>
<keyword evidence="5" id="KW-0325">Glycoprotein</keyword>
<evidence type="ECO:0000313" key="9">
    <source>
        <dbReference type="Proteomes" id="UP001243989"/>
    </source>
</evidence>
<proteinExistence type="predicted"/>
<name>A0AAI9ZMJ4_9PEZI</name>
<protein>
    <submittedName>
        <fullName evidence="8">Major facilitator superfamily domain-containing protein</fullName>
    </submittedName>
</protein>
<feature type="transmembrane region" description="Helical" evidence="6">
    <location>
        <begin position="47"/>
        <end position="68"/>
    </location>
</feature>
<reference evidence="8" key="1">
    <citation type="submission" date="2021-06" db="EMBL/GenBank/DDBJ databases">
        <title>Comparative genomics, transcriptomics and evolutionary studies reveal genomic signatures of adaptation to plant cell wall in hemibiotrophic fungi.</title>
        <authorList>
            <consortium name="DOE Joint Genome Institute"/>
            <person name="Baroncelli R."/>
            <person name="Diaz J.F."/>
            <person name="Benocci T."/>
            <person name="Peng M."/>
            <person name="Battaglia E."/>
            <person name="Haridas S."/>
            <person name="Andreopoulos W."/>
            <person name="Labutti K."/>
            <person name="Pangilinan J."/>
            <person name="Floch G.L."/>
            <person name="Makela M.R."/>
            <person name="Henrissat B."/>
            <person name="Grigoriev I.V."/>
            <person name="Crouch J.A."/>
            <person name="De Vries R.P."/>
            <person name="Sukno S.A."/>
            <person name="Thon M.R."/>
        </authorList>
    </citation>
    <scope>NUCLEOTIDE SEQUENCE</scope>
    <source>
        <strain evidence="8">CBS 102054</strain>
    </source>
</reference>
<evidence type="ECO:0000313" key="8">
    <source>
        <dbReference type="EMBL" id="KAK1634699.1"/>
    </source>
</evidence>
<keyword evidence="3 6" id="KW-1133">Transmembrane helix</keyword>
<dbReference type="InterPro" id="IPR011701">
    <property type="entry name" value="MFS"/>
</dbReference>